<accession>A0A0W0UJ35</accession>
<dbReference type="PATRIC" id="fig|455.5.peg.2222"/>
<sequence>MFLKKFPENSLIKKIKISGPFISVYVPQTELKNFKNKYGKLLGQYSILSIGQGLMHDFAHYTHNKHLSFLTAKKSSQTENKHFHFILPATVTESNLITFLNFFDDEDLSKEQKRQLVKEFKDHSDTVTLEILLEQIKAYNYIISALLHEDHYLPKLMPLFTEFVNNLMPFLNGNPDEPVDISPSINIKVGNQQISARDAYNNFTALLTHIGFLSSFQEIIEQLKKGGKEAAIPEIKEKLNELFKSASTTPFPNFSASPYLFNELVAHFPFLDGSFNDLYGMLHQEFTSLLETDELVFTPPIINRFPEDISYSQAILFLSKQGNVGLKIMDTMARLQEGKKSTNPYWMNSATKLQGIIDAVLKIKNNGDDLKVLMQNPESEIYLALNKQRLLPLTFLGSFAINKSKSIMKVEDEISNLSTIDFMGSM</sequence>
<name>A0A0W0UJ35_9GAMM</name>
<evidence type="ECO:0000313" key="2">
    <source>
        <dbReference type="Proteomes" id="UP000054715"/>
    </source>
</evidence>
<dbReference type="Proteomes" id="UP000054715">
    <property type="component" value="Unassembled WGS sequence"/>
</dbReference>
<evidence type="ECO:0000313" key="1">
    <source>
        <dbReference type="EMBL" id="KTD07915.1"/>
    </source>
</evidence>
<gene>
    <name evidence="1" type="ORF">Ljam_2110</name>
</gene>
<dbReference type="OrthoDB" id="5652468at2"/>
<proteinExistence type="predicted"/>
<protein>
    <submittedName>
        <fullName evidence="1">Uncharacterized protein</fullName>
    </submittedName>
</protein>
<dbReference type="AlphaFoldDB" id="A0A0W0UJ35"/>
<comment type="caution">
    <text evidence="1">The sequence shown here is derived from an EMBL/GenBank/DDBJ whole genome shotgun (WGS) entry which is preliminary data.</text>
</comment>
<dbReference type="RefSeq" id="WP_058449988.1">
    <property type="nucleotide sequence ID" value="NZ_CAAAJF010000002.1"/>
</dbReference>
<organism evidence="1 2">
    <name type="scientific">Legionella jamestowniensis</name>
    <dbReference type="NCBI Taxonomy" id="455"/>
    <lineage>
        <taxon>Bacteria</taxon>
        <taxon>Pseudomonadati</taxon>
        <taxon>Pseudomonadota</taxon>
        <taxon>Gammaproteobacteria</taxon>
        <taxon>Legionellales</taxon>
        <taxon>Legionellaceae</taxon>
        <taxon>Legionella</taxon>
    </lineage>
</organism>
<dbReference type="EMBL" id="LNYG01000013">
    <property type="protein sequence ID" value="KTD07915.1"/>
    <property type="molecule type" value="Genomic_DNA"/>
</dbReference>
<reference evidence="1 2" key="1">
    <citation type="submission" date="2015-11" db="EMBL/GenBank/DDBJ databases">
        <title>Genomic analysis of 38 Legionella species identifies large and diverse effector repertoires.</title>
        <authorList>
            <person name="Burstein D."/>
            <person name="Amaro F."/>
            <person name="Zusman T."/>
            <person name="Lifshitz Z."/>
            <person name="Cohen O."/>
            <person name="Gilbert J.A."/>
            <person name="Pupko T."/>
            <person name="Shuman H.A."/>
            <person name="Segal G."/>
        </authorList>
    </citation>
    <scope>NUCLEOTIDE SEQUENCE [LARGE SCALE GENOMIC DNA]</scope>
    <source>
        <strain evidence="1 2">JA-26-G1-E2</strain>
    </source>
</reference>